<dbReference type="PANTHER" id="PTHR40599">
    <property type="entry name" value="[CITRATE [PRO-3S]-LYASE] LIGASE"/>
    <property type="match status" value="1"/>
</dbReference>
<dbReference type="SUPFAM" id="SSF55729">
    <property type="entry name" value="Acyl-CoA N-acyltransferases (Nat)"/>
    <property type="match status" value="1"/>
</dbReference>
<evidence type="ECO:0000313" key="6">
    <source>
        <dbReference type="Proteomes" id="UP001597252"/>
    </source>
</evidence>
<dbReference type="InterPro" id="IPR005216">
    <property type="entry name" value="Citrate_lyase_ligase"/>
</dbReference>
<evidence type="ECO:0000256" key="2">
    <source>
        <dbReference type="ARBA" id="ARBA00022840"/>
    </source>
</evidence>
<comment type="catalytic activity">
    <reaction evidence="3">
        <text>holo-[citrate lyase ACP] + acetate + ATP = acetyl-[citrate lyase ACP] + AMP + diphosphate</text>
        <dbReference type="Rhea" id="RHEA:23788"/>
        <dbReference type="Rhea" id="RHEA-COMP:10158"/>
        <dbReference type="Rhea" id="RHEA-COMP:13710"/>
        <dbReference type="ChEBI" id="CHEBI:30089"/>
        <dbReference type="ChEBI" id="CHEBI:30616"/>
        <dbReference type="ChEBI" id="CHEBI:33019"/>
        <dbReference type="ChEBI" id="CHEBI:82683"/>
        <dbReference type="ChEBI" id="CHEBI:137976"/>
        <dbReference type="ChEBI" id="CHEBI:456215"/>
        <dbReference type="EC" id="6.2.1.22"/>
    </reaction>
</comment>
<dbReference type="InterPro" id="IPR013166">
    <property type="entry name" value="Citrate_lyase_ligase_C"/>
</dbReference>
<dbReference type="InterPro" id="IPR016181">
    <property type="entry name" value="Acyl_CoA_acyltransferase"/>
</dbReference>
<evidence type="ECO:0000313" key="5">
    <source>
        <dbReference type="EMBL" id="MFD1485548.1"/>
    </source>
</evidence>
<dbReference type="NCBIfam" id="TIGR00124">
    <property type="entry name" value="cit_ly_ligase"/>
    <property type="match status" value="1"/>
</dbReference>
<keyword evidence="1 3" id="KW-0547">Nucleotide-binding</keyword>
<dbReference type="Pfam" id="PF00583">
    <property type="entry name" value="Acetyltransf_1"/>
    <property type="match status" value="1"/>
</dbReference>
<keyword evidence="3 5" id="KW-0436">Ligase</keyword>
<feature type="domain" description="N-acetyltransferase" evidence="4">
    <location>
        <begin position="1"/>
        <end position="126"/>
    </location>
</feature>
<dbReference type="InterPro" id="IPR000182">
    <property type="entry name" value="GNAT_dom"/>
</dbReference>
<dbReference type="EMBL" id="JBHTON010000033">
    <property type="protein sequence ID" value="MFD1485548.1"/>
    <property type="molecule type" value="Genomic_DNA"/>
</dbReference>
<gene>
    <name evidence="5" type="primary">citC</name>
    <name evidence="5" type="ORF">ACFQ5J_09940</name>
</gene>
<dbReference type="Pfam" id="PF08218">
    <property type="entry name" value="Citrate_ly_lig"/>
    <property type="match status" value="1"/>
</dbReference>
<evidence type="ECO:0000259" key="4">
    <source>
        <dbReference type="PROSITE" id="PS51186"/>
    </source>
</evidence>
<evidence type="ECO:0000256" key="1">
    <source>
        <dbReference type="ARBA" id="ARBA00022741"/>
    </source>
</evidence>
<dbReference type="GO" id="GO:0008771">
    <property type="term" value="F:[citrate (pro-3S)-lyase] ligase activity"/>
    <property type="evidence" value="ECO:0007669"/>
    <property type="project" value="UniProtKB-EC"/>
</dbReference>
<protein>
    <recommendedName>
        <fullName evidence="3">[Citrate [pro-3S]-lyase] ligase</fullName>
        <ecNumber evidence="3">6.2.1.22</ecNumber>
    </recommendedName>
</protein>
<comment type="function">
    <text evidence="3">Acetylation of prosthetic group (2-(5''-phosphoribosyl)-3'-dephosphocoenzyme-A) of the gamma subunit of citrate lyase.</text>
</comment>
<proteinExistence type="predicted"/>
<dbReference type="Gene3D" id="3.40.50.620">
    <property type="entry name" value="HUPs"/>
    <property type="match status" value="1"/>
</dbReference>
<dbReference type="RefSeq" id="WP_125754043.1">
    <property type="nucleotide sequence ID" value="NZ_JBHTON010000033.1"/>
</dbReference>
<dbReference type="PROSITE" id="PS51186">
    <property type="entry name" value="GNAT"/>
    <property type="match status" value="1"/>
</dbReference>
<dbReference type="EC" id="6.2.1.22" evidence="3"/>
<keyword evidence="6" id="KW-1185">Reference proteome</keyword>
<organism evidence="5 6">
    <name type="scientific">Lacticaseibacillus baoqingensis</name>
    <dbReference type="NCBI Taxonomy" id="2486013"/>
    <lineage>
        <taxon>Bacteria</taxon>
        <taxon>Bacillati</taxon>
        <taxon>Bacillota</taxon>
        <taxon>Bacilli</taxon>
        <taxon>Lactobacillales</taxon>
        <taxon>Lactobacillaceae</taxon>
        <taxon>Lacticaseibacillus</taxon>
    </lineage>
</organism>
<dbReference type="InterPro" id="IPR014729">
    <property type="entry name" value="Rossmann-like_a/b/a_fold"/>
</dbReference>
<sequence>MPPEIITIYPTDQAGLALVDGLLAAEGIKRDPHLDYTCAVMQNDSILASGSLFKNTLRCVAVSSAHQGEGLMNLLVSHLIATAQSRGYTHLFVYTKVKAAKHFADLGFHEIARVADQLVFLENRRDGFAQYCQALTASPKRPAAAIIMNANPFSNGHRYLLAQAAKANAVVHLFMVSDAASFIPYAVRKQLILAGIADLPNVIPHDTGDYLISSATFPSYFLKAPAVVIRTQAQLDTALFIQIAHTLGISRRYVGTEPTSTVTSMYNDVLKQTLPQHGIALSVVPRLTQAGQPISASAIRQALHDGQLEKIRPWVPETTYAFFNSAPGQAVIAKLQAAAAVKHY</sequence>
<dbReference type="SMART" id="SM00764">
    <property type="entry name" value="Citrate_ly_lig"/>
    <property type="match status" value="1"/>
</dbReference>
<dbReference type="PANTHER" id="PTHR40599:SF1">
    <property type="entry name" value="[CITRATE [PRO-3S]-LYASE] LIGASE"/>
    <property type="match status" value="1"/>
</dbReference>
<accession>A0ABW4E8W6</accession>
<name>A0ABW4E8W6_9LACO</name>
<evidence type="ECO:0000256" key="3">
    <source>
        <dbReference type="PIRNR" id="PIRNR005751"/>
    </source>
</evidence>
<keyword evidence="2 3" id="KW-0067">ATP-binding</keyword>
<dbReference type="PIRSF" id="PIRSF005751">
    <property type="entry name" value="Acet_citr_lig"/>
    <property type="match status" value="1"/>
</dbReference>
<dbReference type="Gene3D" id="3.40.630.30">
    <property type="match status" value="1"/>
</dbReference>
<reference evidence="6" key="1">
    <citation type="journal article" date="2019" name="Int. J. Syst. Evol. Microbiol.">
        <title>The Global Catalogue of Microorganisms (GCM) 10K type strain sequencing project: providing services to taxonomists for standard genome sequencing and annotation.</title>
        <authorList>
            <consortium name="The Broad Institute Genomics Platform"/>
            <consortium name="The Broad Institute Genome Sequencing Center for Infectious Disease"/>
            <person name="Wu L."/>
            <person name="Ma J."/>
        </authorList>
    </citation>
    <scope>NUCLEOTIDE SEQUENCE [LARGE SCALE GENOMIC DNA]</scope>
    <source>
        <strain evidence="6">CCM 8903</strain>
    </source>
</reference>
<comment type="caution">
    <text evidence="5">The sequence shown here is derived from an EMBL/GenBank/DDBJ whole genome shotgun (WGS) entry which is preliminary data.</text>
</comment>
<dbReference type="Proteomes" id="UP001597252">
    <property type="component" value="Unassembled WGS sequence"/>
</dbReference>
<dbReference type="SUPFAM" id="SSF52374">
    <property type="entry name" value="Nucleotidylyl transferase"/>
    <property type="match status" value="1"/>
</dbReference>